<proteinExistence type="predicted"/>
<protein>
    <submittedName>
        <fullName evidence="3">Uncharacterized protein</fullName>
    </submittedName>
</protein>
<keyword evidence="4" id="KW-1185">Reference proteome</keyword>
<keyword evidence="2" id="KW-0472">Membrane</keyword>
<evidence type="ECO:0000256" key="1">
    <source>
        <dbReference type="SAM" id="MobiDB-lite"/>
    </source>
</evidence>
<comment type="caution">
    <text evidence="3">The sequence shown here is derived from an EMBL/GenBank/DDBJ whole genome shotgun (WGS) entry which is preliminary data.</text>
</comment>
<evidence type="ECO:0000313" key="4">
    <source>
        <dbReference type="Proteomes" id="UP000276133"/>
    </source>
</evidence>
<organism evidence="3 4">
    <name type="scientific">Brachionus plicatilis</name>
    <name type="common">Marine rotifer</name>
    <name type="synonym">Brachionus muelleri</name>
    <dbReference type="NCBI Taxonomy" id="10195"/>
    <lineage>
        <taxon>Eukaryota</taxon>
        <taxon>Metazoa</taxon>
        <taxon>Spiralia</taxon>
        <taxon>Gnathifera</taxon>
        <taxon>Rotifera</taxon>
        <taxon>Eurotatoria</taxon>
        <taxon>Monogononta</taxon>
        <taxon>Pseudotrocha</taxon>
        <taxon>Ploima</taxon>
        <taxon>Brachionidae</taxon>
        <taxon>Brachionus</taxon>
    </lineage>
</organism>
<feature type="region of interest" description="Disordered" evidence="1">
    <location>
        <begin position="1"/>
        <end position="23"/>
    </location>
</feature>
<keyword evidence="2" id="KW-1133">Transmembrane helix</keyword>
<gene>
    <name evidence="3" type="ORF">BpHYR1_008677</name>
</gene>
<feature type="compositionally biased region" description="Polar residues" evidence="1">
    <location>
        <begin position="10"/>
        <end position="23"/>
    </location>
</feature>
<evidence type="ECO:0000313" key="3">
    <source>
        <dbReference type="EMBL" id="RNA10320.1"/>
    </source>
</evidence>
<keyword evidence="2" id="KW-0812">Transmembrane</keyword>
<feature type="transmembrane region" description="Helical" evidence="2">
    <location>
        <begin position="180"/>
        <end position="198"/>
    </location>
</feature>
<accession>A0A3M7QG26</accession>
<sequence length="202" mass="23254">MTRNKKLRKTNSQMGHGNISLSDSPPKILQFHNSIPDASENKSMYQSMMATNEDLTGTSVAPQAADSSYQPKVKFLVQKTESSFLTVNAEQKNNFLCSLSKIRVTKNLAISSLEAYILNQVRDKILKKNKDTFTNYQISRKHLIRVNRHKLTTIINNIEVELRARPNVINDVRLNFCAEFLDWLFYGLLFLSVFQLSFKEKF</sequence>
<dbReference type="AlphaFoldDB" id="A0A3M7QG26"/>
<dbReference type="EMBL" id="REGN01006238">
    <property type="protein sequence ID" value="RNA10320.1"/>
    <property type="molecule type" value="Genomic_DNA"/>
</dbReference>
<reference evidence="3 4" key="1">
    <citation type="journal article" date="2018" name="Sci. Rep.">
        <title>Genomic signatures of local adaptation to the degree of environmental predictability in rotifers.</title>
        <authorList>
            <person name="Franch-Gras L."/>
            <person name="Hahn C."/>
            <person name="Garcia-Roger E.M."/>
            <person name="Carmona M.J."/>
            <person name="Serra M."/>
            <person name="Gomez A."/>
        </authorList>
    </citation>
    <scope>NUCLEOTIDE SEQUENCE [LARGE SCALE GENOMIC DNA]</scope>
    <source>
        <strain evidence="3">HYR1</strain>
    </source>
</reference>
<evidence type="ECO:0000256" key="2">
    <source>
        <dbReference type="SAM" id="Phobius"/>
    </source>
</evidence>
<dbReference type="Proteomes" id="UP000276133">
    <property type="component" value="Unassembled WGS sequence"/>
</dbReference>
<name>A0A3M7QG26_BRAPC</name>